<comment type="caution">
    <text evidence="1">The sequence shown here is derived from an EMBL/GenBank/DDBJ whole genome shotgun (WGS) entry which is preliminary data.</text>
</comment>
<dbReference type="Proteomes" id="UP000235005">
    <property type="component" value="Unassembled WGS sequence"/>
</dbReference>
<sequence length="80" mass="8560">MEASIALALLDDSDSQAAQRQMRGTDPFRLGEASEALAELDTLAMGSPDAFRSAIDRKAIEGVVDTLLAQIRQIRAAEKA</sequence>
<reference evidence="1 2" key="1">
    <citation type="submission" date="2018-01" db="EMBL/GenBank/DDBJ databases">
        <title>The draft genome sequence of Halioglobus lutimaris HF004.</title>
        <authorList>
            <person name="Du Z.-J."/>
            <person name="Shi M.-J."/>
        </authorList>
    </citation>
    <scope>NUCLEOTIDE SEQUENCE [LARGE SCALE GENOMIC DNA]</scope>
    <source>
        <strain evidence="1 2">HF004</strain>
    </source>
</reference>
<proteinExistence type="predicted"/>
<dbReference type="RefSeq" id="WP_101518564.1">
    <property type="nucleotide sequence ID" value="NZ_PKUS01000023.1"/>
</dbReference>
<gene>
    <name evidence="1" type="ORF">C0039_15370</name>
</gene>
<accession>A0A2N5X021</accession>
<keyword evidence="2" id="KW-1185">Reference proteome</keyword>
<evidence type="ECO:0000313" key="2">
    <source>
        <dbReference type="Proteomes" id="UP000235005"/>
    </source>
</evidence>
<evidence type="ECO:0000313" key="1">
    <source>
        <dbReference type="EMBL" id="PLW67796.1"/>
    </source>
</evidence>
<organism evidence="1 2">
    <name type="scientific">Pseudohalioglobus lutimaris</name>
    <dbReference type="NCBI Taxonomy" id="1737061"/>
    <lineage>
        <taxon>Bacteria</taxon>
        <taxon>Pseudomonadati</taxon>
        <taxon>Pseudomonadota</taxon>
        <taxon>Gammaproteobacteria</taxon>
        <taxon>Cellvibrionales</taxon>
        <taxon>Halieaceae</taxon>
        <taxon>Pseudohalioglobus</taxon>
    </lineage>
</organism>
<dbReference type="AlphaFoldDB" id="A0A2N5X021"/>
<name>A0A2N5X021_9GAMM</name>
<dbReference type="EMBL" id="PKUS01000023">
    <property type="protein sequence ID" value="PLW67796.1"/>
    <property type="molecule type" value="Genomic_DNA"/>
</dbReference>
<protein>
    <submittedName>
        <fullName evidence="1">Uncharacterized protein</fullName>
    </submittedName>
</protein>